<evidence type="ECO:0000256" key="7">
    <source>
        <dbReference type="ARBA" id="ARBA00023242"/>
    </source>
</evidence>
<dbReference type="PROSITE" id="PS50157">
    <property type="entry name" value="ZINC_FINGER_C2H2_2"/>
    <property type="match status" value="3"/>
</dbReference>
<sequence>MNIAPQADISTDSCRPLVKVNRVQPLNVPVYDLPEYLCVESKWVSRQYAMDNNLSATRVAADPMVVNGGHTELSQKPQERAVSKKPQNDDLPKRERSVQTETKNTCDVGVQCCRDADDWDWDYPKNQETEKGPKDSASEDAAFLTFVSETTSMFPNGMLECQVCGEVASSLAEHQGHMKVHYGPRVLCCHCGRQISHEKLVKRHNLSCPGLAPRKSNMFFKCPHSLCSVECHSETQLLNHLKKHRGRSSYKCLQCNQNFKTASALLIHRKAVSGCSKAEYVTLFRKHKLPKEKRDLRRCSVCLKRFSNERICSRHRRKCILGYHINLSKALLKEL</sequence>
<name>A0ABM4GLP5_DROKI</name>
<evidence type="ECO:0000313" key="12">
    <source>
        <dbReference type="RefSeq" id="XP_070143636.1"/>
    </source>
</evidence>
<keyword evidence="7" id="KW-0539">Nucleus</keyword>
<feature type="region of interest" description="Disordered" evidence="9">
    <location>
        <begin position="68"/>
        <end position="102"/>
    </location>
</feature>
<feature type="domain" description="C2H2-type" evidence="10">
    <location>
        <begin position="220"/>
        <end position="249"/>
    </location>
</feature>
<protein>
    <submittedName>
        <fullName evidence="12">Zinc finger imprinted 3</fullName>
    </submittedName>
</protein>
<evidence type="ECO:0000256" key="4">
    <source>
        <dbReference type="ARBA" id="ARBA00022771"/>
    </source>
</evidence>
<dbReference type="SMART" id="SM00355">
    <property type="entry name" value="ZnF_C2H2"/>
    <property type="match status" value="4"/>
</dbReference>
<dbReference type="InterPro" id="IPR050589">
    <property type="entry name" value="Ikaros_C2H2-ZF"/>
</dbReference>
<dbReference type="InterPro" id="IPR013087">
    <property type="entry name" value="Znf_C2H2_type"/>
</dbReference>
<keyword evidence="5" id="KW-0862">Zinc</keyword>
<evidence type="ECO:0000259" key="10">
    <source>
        <dbReference type="PROSITE" id="PS50157"/>
    </source>
</evidence>
<keyword evidence="4 8" id="KW-0863">Zinc-finger</keyword>
<dbReference type="RefSeq" id="XP_070143636.1">
    <property type="nucleotide sequence ID" value="XM_070287535.1"/>
</dbReference>
<evidence type="ECO:0000256" key="8">
    <source>
        <dbReference type="PROSITE-ProRule" id="PRU00042"/>
    </source>
</evidence>
<evidence type="ECO:0000256" key="5">
    <source>
        <dbReference type="ARBA" id="ARBA00022833"/>
    </source>
</evidence>
<gene>
    <name evidence="12" type="primary">Boh1</name>
</gene>
<accession>A0ABM4GLP5</accession>
<evidence type="ECO:0000256" key="2">
    <source>
        <dbReference type="ARBA" id="ARBA00022723"/>
    </source>
</evidence>
<evidence type="ECO:0000256" key="1">
    <source>
        <dbReference type="ARBA" id="ARBA00004123"/>
    </source>
</evidence>
<feature type="domain" description="C2H2-type" evidence="10">
    <location>
        <begin position="159"/>
        <end position="186"/>
    </location>
</feature>
<organism evidence="11 12">
    <name type="scientific">Drosophila kikkawai</name>
    <name type="common">Fruit fly</name>
    <dbReference type="NCBI Taxonomy" id="30033"/>
    <lineage>
        <taxon>Eukaryota</taxon>
        <taxon>Metazoa</taxon>
        <taxon>Ecdysozoa</taxon>
        <taxon>Arthropoda</taxon>
        <taxon>Hexapoda</taxon>
        <taxon>Insecta</taxon>
        <taxon>Pterygota</taxon>
        <taxon>Neoptera</taxon>
        <taxon>Endopterygota</taxon>
        <taxon>Diptera</taxon>
        <taxon>Brachycera</taxon>
        <taxon>Muscomorpha</taxon>
        <taxon>Ephydroidea</taxon>
        <taxon>Drosophilidae</taxon>
        <taxon>Drosophila</taxon>
        <taxon>Sophophora</taxon>
    </lineage>
</organism>
<evidence type="ECO:0000313" key="11">
    <source>
        <dbReference type="Proteomes" id="UP001652661"/>
    </source>
</evidence>
<dbReference type="SUPFAM" id="SSF57667">
    <property type="entry name" value="beta-beta-alpha zinc fingers"/>
    <property type="match status" value="1"/>
</dbReference>
<dbReference type="InterPro" id="IPR036236">
    <property type="entry name" value="Znf_C2H2_sf"/>
</dbReference>
<evidence type="ECO:0000256" key="9">
    <source>
        <dbReference type="SAM" id="MobiDB-lite"/>
    </source>
</evidence>
<feature type="domain" description="C2H2-type" evidence="10">
    <location>
        <begin position="250"/>
        <end position="277"/>
    </location>
</feature>
<reference evidence="12" key="1">
    <citation type="submission" date="2025-08" db="UniProtKB">
        <authorList>
            <consortium name="RefSeq"/>
        </authorList>
    </citation>
    <scope>IDENTIFICATION</scope>
    <source>
        <strain evidence="12">14028-0561.14</strain>
        <tissue evidence="12">Whole fly</tissue>
    </source>
</reference>
<keyword evidence="6" id="KW-0238">DNA-binding</keyword>
<dbReference type="GeneID" id="108083722"/>
<evidence type="ECO:0000256" key="3">
    <source>
        <dbReference type="ARBA" id="ARBA00022737"/>
    </source>
</evidence>
<keyword evidence="3" id="KW-0677">Repeat</keyword>
<comment type="subcellular location">
    <subcellularLocation>
        <location evidence="1">Nucleus</location>
    </subcellularLocation>
</comment>
<keyword evidence="2" id="KW-0479">Metal-binding</keyword>
<dbReference type="PANTHER" id="PTHR24404:SF114">
    <property type="entry name" value="KLUMPFUSS, ISOFORM B-RELATED"/>
    <property type="match status" value="1"/>
</dbReference>
<dbReference type="Gene3D" id="3.30.160.60">
    <property type="entry name" value="Classic Zinc Finger"/>
    <property type="match status" value="1"/>
</dbReference>
<evidence type="ECO:0000256" key="6">
    <source>
        <dbReference type="ARBA" id="ARBA00023125"/>
    </source>
</evidence>
<dbReference type="PROSITE" id="PS00028">
    <property type="entry name" value="ZINC_FINGER_C2H2_1"/>
    <property type="match status" value="1"/>
</dbReference>
<dbReference type="Proteomes" id="UP001652661">
    <property type="component" value="Chromosome 3R"/>
</dbReference>
<dbReference type="PANTHER" id="PTHR24404">
    <property type="entry name" value="ZINC FINGER PROTEIN"/>
    <property type="match status" value="1"/>
</dbReference>
<keyword evidence="11" id="KW-1185">Reference proteome</keyword>
<proteinExistence type="predicted"/>
<feature type="compositionally biased region" description="Basic and acidic residues" evidence="9">
    <location>
        <begin position="77"/>
        <end position="98"/>
    </location>
</feature>